<organism evidence="4 5">
    <name type="scientific">Fusarium sarcochroum</name>
    <dbReference type="NCBI Taxonomy" id="1208366"/>
    <lineage>
        <taxon>Eukaryota</taxon>
        <taxon>Fungi</taxon>
        <taxon>Dikarya</taxon>
        <taxon>Ascomycota</taxon>
        <taxon>Pezizomycotina</taxon>
        <taxon>Sordariomycetes</taxon>
        <taxon>Hypocreomycetidae</taxon>
        <taxon>Hypocreales</taxon>
        <taxon>Nectriaceae</taxon>
        <taxon>Fusarium</taxon>
        <taxon>Fusarium lateritium species complex</taxon>
    </lineage>
</organism>
<keyword evidence="2" id="KW-0521">NADP</keyword>
<protein>
    <recommendedName>
        <fullName evidence="3">NmrA-like domain-containing protein</fullName>
    </recommendedName>
</protein>
<dbReference type="Gene3D" id="3.40.50.720">
    <property type="entry name" value="NAD(P)-binding Rossmann-like Domain"/>
    <property type="match status" value="1"/>
</dbReference>
<dbReference type="InterPro" id="IPR051164">
    <property type="entry name" value="NmrA-like_oxidored"/>
</dbReference>
<feature type="domain" description="NmrA-like" evidence="3">
    <location>
        <begin position="3"/>
        <end position="275"/>
    </location>
</feature>
<proteinExistence type="inferred from homology"/>
<reference evidence="4" key="2">
    <citation type="submission" date="2020-05" db="EMBL/GenBank/DDBJ databases">
        <authorList>
            <person name="Kim H.-S."/>
            <person name="Proctor R.H."/>
            <person name="Brown D.W."/>
        </authorList>
    </citation>
    <scope>NUCLEOTIDE SEQUENCE</scope>
    <source>
        <strain evidence="4">NRRL 20472</strain>
    </source>
</reference>
<dbReference type="InterPro" id="IPR008030">
    <property type="entry name" value="NmrA-like"/>
</dbReference>
<keyword evidence="5" id="KW-1185">Reference proteome</keyword>
<reference evidence="4" key="1">
    <citation type="journal article" date="2020" name="BMC Genomics">
        <title>Correction to: Identification and distribution of gene clusters required for synthesis of sphingolipid metabolism inhibitors in diverse species of the filamentous fungus Fusarium.</title>
        <authorList>
            <person name="Kim H.S."/>
            <person name="Lohmar J.M."/>
            <person name="Busman M."/>
            <person name="Brown D.W."/>
            <person name="Naumann T.A."/>
            <person name="Divon H.H."/>
            <person name="Lysoe E."/>
            <person name="Uhlig S."/>
            <person name="Proctor R.H."/>
        </authorList>
    </citation>
    <scope>NUCLEOTIDE SEQUENCE</scope>
    <source>
        <strain evidence="4">NRRL 20472</strain>
    </source>
</reference>
<dbReference type="OrthoDB" id="419598at2759"/>
<evidence type="ECO:0000259" key="3">
    <source>
        <dbReference type="Pfam" id="PF05368"/>
    </source>
</evidence>
<comment type="caution">
    <text evidence="4">The sequence shown here is derived from an EMBL/GenBank/DDBJ whole genome shotgun (WGS) entry which is preliminary data.</text>
</comment>
<accession>A0A8H4WTP1</accession>
<dbReference type="PANTHER" id="PTHR42748">
    <property type="entry name" value="NITROGEN METABOLITE REPRESSION PROTEIN NMRA FAMILY MEMBER"/>
    <property type="match status" value="1"/>
</dbReference>
<dbReference type="CDD" id="cd05251">
    <property type="entry name" value="NmrA_like_SDR_a"/>
    <property type="match status" value="1"/>
</dbReference>
<evidence type="ECO:0000256" key="1">
    <source>
        <dbReference type="ARBA" id="ARBA00006328"/>
    </source>
</evidence>
<dbReference type="InterPro" id="IPR036291">
    <property type="entry name" value="NAD(P)-bd_dom_sf"/>
</dbReference>
<dbReference type="Pfam" id="PF05368">
    <property type="entry name" value="NmrA"/>
    <property type="match status" value="1"/>
</dbReference>
<evidence type="ECO:0000313" key="4">
    <source>
        <dbReference type="EMBL" id="KAF4949580.1"/>
    </source>
</evidence>
<evidence type="ECO:0000256" key="2">
    <source>
        <dbReference type="ARBA" id="ARBA00022857"/>
    </source>
</evidence>
<gene>
    <name evidence="4" type="ORF">FSARC_13445</name>
</gene>
<dbReference type="PANTHER" id="PTHR42748:SF7">
    <property type="entry name" value="NMRA LIKE REDOX SENSOR 1-RELATED"/>
    <property type="match status" value="1"/>
</dbReference>
<comment type="similarity">
    <text evidence="1">Belongs to the NmrA-type oxidoreductase family.</text>
</comment>
<dbReference type="SUPFAM" id="SSF51735">
    <property type="entry name" value="NAD(P)-binding Rossmann-fold domains"/>
    <property type="match status" value="1"/>
</dbReference>
<dbReference type="GO" id="GO:0005634">
    <property type="term" value="C:nucleus"/>
    <property type="evidence" value="ECO:0007669"/>
    <property type="project" value="TreeGrafter"/>
</dbReference>
<sequence>MSQTIAFVTGATGHQGGATARELLNAGVKVHALVRNPSSKSAIELQRLGAQLFVGDFDDLSSLETAIRGATAVFLNVSPVFSDTQQEVVHAKNIIDTAVISGTVTSVVYSSVTMTGKHEGFPNWGPEHPMAWYWLNKDKIESMVRGSGIKYWTILRPAFLMNNYHLPMASFMFPDLVQKRIFLTAYKPDSVMTVIDPTDVGKFAAAAITEPLSFNTHEIDLGVESLTPAQIVQELRRVSGEDIGLQFYSEQEAKDLALRNPVINAQFWTNEVGYQVDFKELEKYPIRLTKFSNYLKRHRSEVLQTFTHPRNPSLDITVTPVYENSIIKSFDLRLVIGNPNLIAGQTLVEIADPEELHPIRPYPANAGQASDSKGDVVVTYSATHFNNDSEPIVALLDLRRDQDGINGAGMCLFILPPDDKTYSISLAWDLSQAPDGTRAIWTHGEGPGAVKKLGSTKVLSESHFAVGPSLHSYPPTASASGGFGFYWFGEPNFEVLRLARWAQTLFQYMKSFFHDSESAYSIFLRASASSRGIGGAALLRSFMLNYELGNGNTWKSF</sequence>
<dbReference type="Proteomes" id="UP000622797">
    <property type="component" value="Unassembled WGS sequence"/>
</dbReference>
<dbReference type="EMBL" id="JABEXW010001003">
    <property type="protein sequence ID" value="KAF4949580.1"/>
    <property type="molecule type" value="Genomic_DNA"/>
</dbReference>
<evidence type="ECO:0000313" key="5">
    <source>
        <dbReference type="Proteomes" id="UP000622797"/>
    </source>
</evidence>
<name>A0A8H4WTP1_9HYPO</name>
<dbReference type="AlphaFoldDB" id="A0A8H4WTP1"/>